<dbReference type="GO" id="GO:0005576">
    <property type="term" value="C:extracellular region"/>
    <property type="evidence" value="ECO:0007669"/>
    <property type="project" value="InterPro"/>
</dbReference>
<evidence type="ECO:0000256" key="6">
    <source>
        <dbReference type="ARBA" id="ARBA00023145"/>
    </source>
</evidence>
<dbReference type="GO" id="GO:0004252">
    <property type="term" value="F:serine-type endopeptidase activity"/>
    <property type="evidence" value="ECO:0007669"/>
    <property type="project" value="InterPro"/>
</dbReference>
<comment type="caution">
    <text evidence="13">The sequence shown here is derived from an EMBL/GenBank/DDBJ whole genome shotgun (WGS) entry which is preliminary data.</text>
</comment>
<evidence type="ECO:0000259" key="12">
    <source>
        <dbReference type="Pfam" id="PF02983"/>
    </source>
</evidence>
<evidence type="ECO:0000256" key="10">
    <source>
        <dbReference type="SAM" id="MobiDB-lite"/>
    </source>
</evidence>
<evidence type="ECO:0000313" key="13">
    <source>
        <dbReference type="EMBL" id="RZS43788.1"/>
    </source>
</evidence>
<dbReference type="EMBL" id="SGWQ01000002">
    <property type="protein sequence ID" value="RZS43788.1"/>
    <property type="molecule type" value="Genomic_DNA"/>
</dbReference>
<name>A0A4Q7L2K9_9PSEU</name>
<evidence type="ECO:0000256" key="9">
    <source>
        <dbReference type="PIRSR" id="PIRSR001134-2"/>
    </source>
</evidence>
<dbReference type="SUPFAM" id="SSF50494">
    <property type="entry name" value="Trypsin-like serine proteases"/>
    <property type="match status" value="1"/>
</dbReference>
<dbReference type="CDD" id="cd21112">
    <property type="entry name" value="alphaLP-like"/>
    <property type="match status" value="1"/>
</dbReference>
<dbReference type="Gene3D" id="2.40.10.10">
    <property type="entry name" value="Trypsin-like serine proteases"/>
    <property type="match status" value="2"/>
</dbReference>
<dbReference type="InterPro" id="IPR004236">
    <property type="entry name" value="Pept_S1_alpha_lytic"/>
</dbReference>
<evidence type="ECO:0000256" key="7">
    <source>
        <dbReference type="ARBA" id="ARBA00023157"/>
    </source>
</evidence>
<dbReference type="PRINTS" id="PR00861">
    <property type="entry name" value="ALYTICPTASE"/>
</dbReference>
<dbReference type="InterPro" id="IPR009003">
    <property type="entry name" value="Peptidase_S1_PA"/>
</dbReference>
<dbReference type="Gene3D" id="3.30.300.50">
    <property type="match status" value="2"/>
</dbReference>
<reference evidence="13 14" key="1">
    <citation type="submission" date="2019-02" db="EMBL/GenBank/DDBJ databases">
        <title>Genomic Encyclopedia of Type Strains, Phase IV (KMG-IV): sequencing the most valuable type-strain genomes for metagenomic binning, comparative biology and taxonomic classification.</title>
        <authorList>
            <person name="Goeker M."/>
        </authorList>
    </citation>
    <scope>NUCLEOTIDE SEQUENCE [LARGE SCALE GENOMIC DNA]</scope>
    <source>
        <strain evidence="13 14">DSM 101727</strain>
    </source>
</reference>
<dbReference type="AlphaFoldDB" id="A0A4Q7L2K9"/>
<evidence type="ECO:0000256" key="2">
    <source>
        <dbReference type="ARBA" id="ARBA00022670"/>
    </source>
</evidence>
<feature type="domain" description="Peptidase S1A alpha-lytic prodomain" evidence="12">
    <location>
        <begin position="94"/>
        <end position="147"/>
    </location>
</feature>
<comment type="similarity">
    <text evidence="1">Belongs to the peptidase S1 family.</text>
</comment>
<evidence type="ECO:0000256" key="3">
    <source>
        <dbReference type="ARBA" id="ARBA00022729"/>
    </source>
</evidence>
<feature type="disulfide bond" evidence="9">
    <location>
        <begin position="185"/>
        <end position="201"/>
    </location>
</feature>
<feature type="compositionally biased region" description="Polar residues" evidence="10">
    <location>
        <begin position="261"/>
        <end position="273"/>
    </location>
</feature>
<keyword evidence="6" id="KW-0865">Zymogen</keyword>
<dbReference type="GO" id="GO:0006508">
    <property type="term" value="P:proteolysis"/>
    <property type="evidence" value="ECO:0007669"/>
    <property type="project" value="UniProtKB-KW"/>
</dbReference>
<dbReference type="InterPro" id="IPR043504">
    <property type="entry name" value="Peptidase_S1_PA_chymotrypsin"/>
</dbReference>
<feature type="chain" id="PRO_5020238664" evidence="11">
    <location>
        <begin position="32"/>
        <end position="347"/>
    </location>
</feature>
<protein>
    <submittedName>
        <fullName evidence="13">Streptogrisin C</fullName>
    </submittedName>
</protein>
<evidence type="ECO:0000256" key="1">
    <source>
        <dbReference type="ARBA" id="ARBA00007664"/>
    </source>
</evidence>
<feature type="active site" description="Charge relay system" evidence="8">
    <location>
        <position position="306"/>
    </location>
</feature>
<keyword evidence="14" id="KW-1185">Reference proteome</keyword>
<feature type="signal peptide" evidence="11">
    <location>
        <begin position="1"/>
        <end position="31"/>
    </location>
</feature>
<sequence length="347" mass="34721">MRTKKLALIAGAAAVTAAVAAAVVLPMSASAAPAQPPLPDDGALAATADTLSGVLGNTFGGSWIEDGKLVVAVTDAAKAAEVTAKGATATVVRHSAAALKAMVGSLNAVERIAPRSITAWGVDKRANTVNMTVLRGAADEAKKFAAGLGINDVKITESDEIPRPFVAVAGDIQGGEAYNIGQSRCSVGFSVQGGFATAGHCEALTGGGALTKNGEALGEWGGSQFPGEDNAWVQTSSGWNPVGQVTGVGGVSGSQEADTGAQVTKSGSTTGVTRGTIGEKDQTVRYPEGTIYGLTATNAQCRPGDSGGSFISGTQAQGIVSGGNSSTCYFEPINRTLQRYGLSLVTG</sequence>
<dbReference type="PIRSF" id="PIRSF001134">
    <property type="entry name" value="Streptogrisin"/>
    <property type="match status" value="1"/>
</dbReference>
<proteinExistence type="inferred from homology"/>
<evidence type="ECO:0000256" key="8">
    <source>
        <dbReference type="PIRSR" id="PIRSR001134-1"/>
    </source>
</evidence>
<feature type="region of interest" description="Disordered" evidence="10">
    <location>
        <begin position="251"/>
        <end position="275"/>
    </location>
</feature>
<keyword evidence="5" id="KW-0720">Serine protease</keyword>
<gene>
    <name evidence="13" type="ORF">EV193_102769</name>
</gene>
<dbReference type="Proteomes" id="UP000294257">
    <property type="component" value="Unassembled WGS sequence"/>
</dbReference>
<dbReference type="RefSeq" id="WP_242613239.1">
    <property type="nucleotide sequence ID" value="NZ_SGWQ01000002.1"/>
</dbReference>
<accession>A0A4Q7L2K9</accession>
<keyword evidence="7 9" id="KW-1015">Disulfide bond</keyword>
<dbReference type="InterPro" id="IPR035070">
    <property type="entry name" value="Streptogrisin_prodomain"/>
</dbReference>
<keyword evidence="4" id="KW-0378">Hydrolase</keyword>
<dbReference type="InterPro" id="IPR001316">
    <property type="entry name" value="Pept_S1A_streptogrisin"/>
</dbReference>
<keyword evidence="2" id="KW-0645">Protease</keyword>
<evidence type="ECO:0000256" key="5">
    <source>
        <dbReference type="ARBA" id="ARBA00022825"/>
    </source>
</evidence>
<feature type="active site" description="Charge relay system" evidence="8">
    <location>
        <position position="200"/>
    </location>
</feature>
<dbReference type="Pfam" id="PF02983">
    <property type="entry name" value="Pro_Al_protease"/>
    <property type="match status" value="1"/>
</dbReference>
<evidence type="ECO:0000256" key="4">
    <source>
        <dbReference type="ARBA" id="ARBA00022801"/>
    </source>
</evidence>
<organism evidence="13 14">
    <name type="scientific">Herbihabitans rhizosphaerae</name>
    <dbReference type="NCBI Taxonomy" id="1872711"/>
    <lineage>
        <taxon>Bacteria</taxon>
        <taxon>Bacillati</taxon>
        <taxon>Actinomycetota</taxon>
        <taxon>Actinomycetes</taxon>
        <taxon>Pseudonocardiales</taxon>
        <taxon>Pseudonocardiaceae</taxon>
        <taxon>Herbihabitans</taxon>
    </lineage>
</organism>
<keyword evidence="3 11" id="KW-0732">Signal</keyword>
<evidence type="ECO:0000256" key="11">
    <source>
        <dbReference type="SAM" id="SignalP"/>
    </source>
</evidence>
<evidence type="ECO:0000313" key="14">
    <source>
        <dbReference type="Proteomes" id="UP000294257"/>
    </source>
</evidence>
<feature type="active site" description="Charge relay system" evidence="8">
    <location>
        <position position="229"/>
    </location>
</feature>